<dbReference type="Proteomes" id="UP000051574">
    <property type="component" value="Unassembled WGS sequence"/>
</dbReference>
<name>A0A0T6B737_9SCAR</name>
<evidence type="ECO:0000313" key="2">
    <source>
        <dbReference type="Proteomes" id="UP000051574"/>
    </source>
</evidence>
<dbReference type="EMBL" id="LJIG01009531">
    <property type="protein sequence ID" value="KRT82893.1"/>
    <property type="molecule type" value="Genomic_DNA"/>
</dbReference>
<gene>
    <name evidence="1" type="ORF">AMK59_4118</name>
</gene>
<accession>A0A0T6B737</accession>
<protein>
    <submittedName>
        <fullName evidence="1">Uncharacterized protein</fullName>
    </submittedName>
</protein>
<sequence length="266" mass="30304">MPITGVVVLVKRKGQQNAEITKVLNVNIKHHRYYLTPGFQKGFRRVTVRGIDIGDVPTKYTMTGLEPYEIPVVGTYVDPRILPGFYYRIRPNHRKQHLFHGQSLKLLSIGMGYAKRLTFESESKVNANNYLWSDSHPDGLGLEPRAVHKGMRFQFLAENQVLGEANVFRADMPQIEKSMEKEMTPSGKFAIVKRIYVDVMCHIRLNLNDTGANIEQLMRVCGVAVVRKDPTSNEAKIVRVENIGLDSQLKILFARTQTELTFLPLH</sequence>
<dbReference type="AlphaFoldDB" id="A0A0T6B737"/>
<evidence type="ECO:0000313" key="1">
    <source>
        <dbReference type="EMBL" id="KRT82893.1"/>
    </source>
</evidence>
<comment type="caution">
    <text evidence="1">The sequence shown here is derived from an EMBL/GenBank/DDBJ whole genome shotgun (WGS) entry which is preliminary data.</text>
</comment>
<organism evidence="1 2">
    <name type="scientific">Oryctes borbonicus</name>
    <dbReference type="NCBI Taxonomy" id="1629725"/>
    <lineage>
        <taxon>Eukaryota</taxon>
        <taxon>Metazoa</taxon>
        <taxon>Ecdysozoa</taxon>
        <taxon>Arthropoda</taxon>
        <taxon>Hexapoda</taxon>
        <taxon>Insecta</taxon>
        <taxon>Pterygota</taxon>
        <taxon>Neoptera</taxon>
        <taxon>Endopterygota</taxon>
        <taxon>Coleoptera</taxon>
        <taxon>Polyphaga</taxon>
        <taxon>Scarabaeiformia</taxon>
        <taxon>Scarabaeidae</taxon>
        <taxon>Dynastinae</taxon>
        <taxon>Oryctes</taxon>
    </lineage>
</organism>
<reference evidence="1 2" key="1">
    <citation type="submission" date="2015-09" db="EMBL/GenBank/DDBJ databases">
        <title>Draft genome of the scarab beetle Oryctes borbonicus.</title>
        <authorList>
            <person name="Meyer J.M."/>
            <person name="Markov G.V."/>
            <person name="Baskaran P."/>
            <person name="Herrmann M."/>
            <person name="Sommer R.J."/>
            <person name="Roedelsperger C."/>
        </authorList>
    </citation>
    <scope>NUCLEOTIDE SEQUENCE [LARGE SCALE GENOMIC DNA]</scope>
    <source>
        <strain evidence="1">OB123</strain>
        <tissue evidence="1">Whole animal</tissue>
    </source>
</reference>
<dbReference type="OrthoDB" id="5953973at2759"/>
<keyword evidence="2" id="KW-1185">Reference proteome</keyword>
<proteinExistence type="predicted"/>